<dbReference type="EMBL" id="BARV01014796">
    <property type="protein sequence ID" value="GAI23265.1"/>
    <property type="molecule type" value="Genomic_DNA"/>
</dbReference>
<gene>
    <name evidence="1" type="ORF">S06H3_25674</name>
</gene>
<reference evidence="1" key="1">
    <citation type="journal article" date="2014" name="Front. Microbiol.">
        <title>High frequency of phylogenetically diverse reductive dehalogenase-homologous genes in deep subseafloor sedimentary metagenomes.</title>
        <authorList>
            <person name="Kawai M."/>
            <person name="Futagami T."/>
            <person name="Toyoda A."/>
            <person name="Takaki Y."/>
            <person name="Nishi S."/>
            <person name="Hori S."/>
            <person name="Arai W."/>
            <person name="Tsubouchi T."/>
            <person name="Morono Y."/>
            <person name="Uchiyama I."/>
            <person name="Ito T."/>
            <person name="Fujiyama A."/>
            <person name="Inagaki F."/>
            <person name="Takami H."/>
        </authorList>
    </citation>
    <scope>NUCLEOTIDE SEQUENCE</scope>
    <source>
        <strain evidence="1">Expedition CK06-06</strain>
    </source>
</reference>
<dbReference type="AlphaFoldDB" id="X1N8S0"/>
<feature type="non-terminal residue" evidence="1">
    <location>
        <position position="1"/>
    </location>
</feature>
<proteinExistence type="predicted"/>
<protein>
    <submittedName>
        <fullName evidence="1">Uncharacterized protein</fullName>
    </submittedName>
</protein>
<name>X1N8S0_9ZZZZ</name>
<evidence type="ECO:0000313" key="1">
    <source>
        <dbReference type="EMBL" id="GAI23265.1"/>
    </source>
</evidence>
<comment type="caution">
    <text evidence="1">The sequence shown here is derived from an EMBL/GenBank/DDBJ whole genome shotgun (WGS) entry which is preliminary data.</text>
</comment>
<organism evidence="1">
    <name type="scientific">marine sediment metagenome</name>
    <dbReference type="NCBI Taxonomy" id="412755"/>
    <lineage>
        <taxon>unclassified sequences</taxon>
        <taxon>metagenomes</taxon>
        <taxon>ecological metagenomes</taxon>
    </lineage>
</organism>
<accession>X1N8S0</accession>
<sequence>LLLSGNTTNWMGYGVRRALWSGFSNSATNLLAVIEKTANAEQVNGVGEEHWQMISELGESKEMLELAQEWQRVLALQEKMIELVQKAIESSDILYPCQFCRRLWQE</sequence>